<dbReference type="EMBL" id="JAJFZP010000006">
    <property type="protein sequence ID" value="MCC3269244.1"/>
    <property type="molecule type" value="Genomic_DNA"/>
</dbReference>
<dbReference type="Pfam" id="PF00106">
    <property type="entry name" value="adh_short"/>
    <property type="match status" value="1"/>
</dbReference>
<evidence type="ECO:0000313" key="5">
    <source>
        <dbReference type="Proteomes" id="UP001139264"/>
    </source>
</evidence>
<dbReference type="PANTHER" id="PTHR43477">
    <property type="entry name" value="DIHYDROANTICAPSIN 7-DEHYDROGENASE"/>
    <property type="match status" value="1"/>
</dbReference>
<dbReference type="PRINTS" id="PR00081">
    <property type="entry name" value="GDHRDH"/>
</dbReference>
<evidence type="ECO:0000256" key="2">
    <source>
        <dbReference type="ARBA" id="ARBA00023002"/>
    </source>
</evidence>
<evidence type="ECO:0000256" key="3">
    <source>
        <dbReference type="RuleBase" id="RU000363"/>
    </source>
</evidence>
<dbReference type="CDD" id="cd05233">
    <property type="entry name" value="SDR_c"/>
    <property type="match status" value="1"/>
</dbReference>
<comment type="caution">
    <text evidence="4">The sequence shown here is derived from an EMBL/GenBank/DDBJ whole genome shotgun (WGS) entry which is preliminary data.</text>
</comment>
<dbReference type="Gene3D" id="3.40.50.720">
    <property type="entry name" value="NAD(P)-binding Rossmann-like Domain"/>
    <property type="match status" value="1"/>
</dbReference>
<dbReference type="RefSeq" id="WP_227907711.1">
    <property type="nucleotide sequence ID" value="NZ_CP095461.1"/>
</dbReference>
<dbReference type="PANTHER" id="PTHR43477:SF1">
    <property type="entry name" value="DIHYDROANTICAPSIN 7-DEHYDROGENASE"/>
    <property type="match status" value="1"/>
</dbReference>
<dbReference type="InterPro" id="IPR002347">
    <property type="entry name" value="SDR_fam"/>
</dbReference>
<dbReference type="PROSITE" id="PS00061">
    <property type="entry name" value="ADH_SHORT"/>
    <property type="match status" value="1"/>
</dbReference>
<keyword evidence="2" id="KW-0560">Oxidoreductase</keyword>
<dbReference type="FunFam" id="3.40.50.720:FF:000084">
    <property type="entry name" value="Short-chain dehydrogenase reductase"/>
    <property type="match status" value="1"/>
</dbReference>
<evidence type="ECO:0000256" key="1">
    <source>
        <dbReference type="ARBA" id="ARBA00006484"/>
    </source>
</evidence>
<dbReference type="SUPFAM" id="SSF51735">
    <property type="entry name" value="NAD(P)-binding Rossmann-fold domains"/>
    <property type="match status" value="1"/>
</dbReference>
<comment type="similarity">
    <text evidence="1 3">Belongs to the short-chain dehydrogenases/reductases (SDR) family.</text>
</comment>
<dbReference type="InterPro" id="IPR051122">
    <property type="entry name" value="SDR_DHRS6-like"/>
</dbReference>
<dbReference type="GO" id="GO:0016491">
    <property type="term" value="F:oxidoreductase activity"/>
    <property type="evidence" value="ECO:0007669"/>
    <property type="project" value="UniProtKB-KW"/>
</dbReference>
<dbReference type="InterPro" id="IPR020904">
    <property type="entry name" value="Sc_DH/Rdtase_CS"/>
</dbReference>
<dbReference type="AlphaFoldDB" id="A0A9X1M0X7"/>
<evidence type="ECO:0000313" key="4">
    <source>
        <dbReference type="EMBL" id="MCC3269244.1"/>
    </source>
</evidence>
<organism evidence="4 5">
    <name type="scientific">Arthrobacter gengyunqii</name>
    <dbReference type="NCBI Taxonomy" id="2886940"/>
    <lineage>
        <taxon>Bacteria</taxon>
        <taxon>Bacillati</taxon>
        <taxon>Actinomycetota</taxon>
        <taxon>Actinomycetes</taxon>
        <taxon>Micrococcales</taxon>
        <taxon>Micrococcaceae</taxon>
        <taxon>Arthrobacter</taxon>
    </lineage>
</organism>
<gene>
    <name evidence="4" type="ORF">LJ751_07690</name>
</gene>
<dbReference type="PRINTS" id="PR00080">
    <property type="entry name" value="SDRFAMILY"/>
</dbReference>
<dbReference type="Proteomes" id="UP001139264">
    <property type="component" value="Unassembled WGS sequence"/>
</dbReference>
<dbReference type="InterPro" id="IPR036291">
    <property type="entry name" value="NAD(P)-bd_dom_sf"/>
</dbReference>
<proteinExistence type="inferred from homology"/>
<reference evidence="4" key="1">
    <citation type="submission" date="2021-10" db="EMBL/GenBank/DDBJ databases">
        <title>Novel species in genus Arthrobacter.</title>
        <authorList>
            <person name="Liu Y."/>
        </authorList>
    </citation>
    <scope>NUCLEOTIDE SEQUENCE</scope>
    <source>
        <strain evidence="4">Zg-Y809</strain>
    </source>
</reference>
<accession>A0A9X1M0X7</accession>
<name>A0A9X1M0X7_9MICC</name>
<sequence length="350" mass="36685">MPDPAQHLSAESTIGDWLDHPTGRTVLIDVLARRSPDARALYAIRMLPLSTLVTLSNGVVTPEFLDLMAEAANRLVDQPSIQPATGHLFPSAPPPAPNDWKEPLVDGRFDGKTVVVTGAGSGIGRATALRVAREGGHVLAVDLSTLRMEALLERNPDLHITGVVADISSQSDVNAIAVQARGRVDGLAVVSGIADDMVALHEVEDDLWESVFRINVDGPFRLSRALIPLMLSRGSGSIVNVASQAGLRGSIAGAAYTASKHAVIGLTRSAAFIYSPRGIRVNAVIPRPTRWALESNYGSLGGAGPLPSLSLTSPDIESAQIASPLTYLLSDDAANVTGAILPADEGWGIA</sequence>
<protein>
    <submittedName>
        <fullName evidence="4">SDR family NAD(P)-dependent oxidoreductase</fullName>
    </submittedName>
</protein>